<dbReference type="Proteomes" id="UP000713596">
    <property type="component" value="Unassembled WGS sequence"/>
</dbReference>
<dbReference type="AlphaFoldDB" id="A0A948WR09"/>
<sequence length="243" mass="27918">MPILLGVSSPQYTEQELQDFKDENAKGSTYEDRHMTGYQATQYQNRIERAIRKQKRRTLMSEAAGDKEQLLIDQIKLTRLNQEYTRYNRAMGFKSRAERLTIAGWGRKQAGKASAWVRDYTKIHERDILIENLRTAGNLPKAAQIHLKPRQIDVESLSFDDAHINKERVHNVSVAQAKQYIREAGISVTVWNGQFERYIGAEGAVYVNLAKNEIRTAYTKSEFDDYIKALVEEMGKNGLLGEC</sequence>
<dbReference type="GO" id="GO:0005198">
    <property type="term" value="F:structural molecule activity"/>
    <property type="evidence" value="ECO:0007669"/>
    <property type="project" value="InterPro"/>
</dbReference>
<reference evidence="1" key="1">
    <citation type="journal article" date="2021" name="PeerJ">
        <title>Extensive microbial diversity within the chicken gut microbiome revealed by metagenomics and culture.</title>
        <authorList>
            <person name="Gilroy R."/>
            <person name="Ravi A."/>
            <person name="Getino M."/>
            <person name="Pursley I."/>
            <person name="Horton D.L."/>
            <person name="Alikhan N.F."/>
            <person name="Baker D."/>
            <person name="Gharbi K."/>
            <person name="Hall N."/>
            <person name="Watson M."/>
            <person name="Adriaenssens E.M."/>
            <person name="Foster-Nyarko E."/>
            <person name="Jarju S."/>
            <person name="Secka A."/>
            <person name="Antonio M."/>
            <person name="Oren A."/>
            <person name="Chaudhuri R.R."/>
            <person name="La Ragione R."/>
            <person name="Hildebrand F."/>
            <person name="Pallen M.J."/>
        </authorList>
    </citation>
    <scope>NUCLEOTIDE SEQUENCE</scope>
    <source>
        <strain evidence="1">B5_2728</strain>
    </source>
</reference>
<organism evidence="1 2">
    <name type="scientific">Candidatus Allofournierella pullistercoris</name>
    <dbReference type="NCBI Taxonomy" id="2838597"/>
    <lineage>
        <taxon>Bacteria</taxon>
        <taxon>Bacillati</taxon>
        <taxon>Bacillota</taxon>
        <taxon>Clostridia</taxon>
        <taxon>Eubacteriales</taxon>
        <taxon>Oscillospiraceae</taxon>
        <taxon>Allofournierella</taxon>
    </lineage>
</organism>
<dbReference type="EMBL" id="JAHLFP010000008">
    <property type="protein sequence ID" value="MBU3805556.1"/>
    <property type="molecule type" value="Genomic_DNA"/>
</dbReference>
<proteinExistence type="predicted"/>
<gene>
    <name evidence="1" type="ORF">H9882_01435</name>
</gene>
<name>A0A948WR09_9FIRM</name>
<reference evidence="1" key="2">
    <citation type="submission" date="2021-04" db="EMBL/GenBank/DDBJ databases">
        <authorList>
            <person name="Gilroy R."/>
        </authorList>
    </citation>
    <scope>NUCLEOTIDE SEQUENCE</scope>
    <source>
        <strain evidence="1">B5_2728</strain>
    </source>
</reference>
<evidence type="ECO:0000313" key="2">
    <source>
        <dbReference type="Proteomes" id="UP000713596"/>
    </source>
</evidence>
<dbReference type="Pfam" id="PF06152">
    <property type="entry name" value="Phage_min_cap2"/>
    <property type="match status" value="1"/>
</dbReference>
<accession>A0A948WR09</accession>
<dbReference type="InterPro" id="IPR009319">
    <property type="entry name" value="Phage_A118_VSP1"/>
</dbReference>
<protein>
    <submittedName>
        <fullName evidence="1">Phage minor capsid protein</fullName>
    </submittedName>
</protein>
<comment type="caution">
    <text evidence="1">The sequence shown here is derived from an EMBL/GenBank/DDBJ whole genome shotgun (WGS) entry which is preliminary data.</text>
</comment>
<evidence type="ECO:0000313" key="1">
    <source>
        <dbReference type="EMBL" id="MBU3805556.1"/>
    </source>
</evidence>